<dbReference type="Proteomes" id="UP001642540">
    <property type="component" value="Unassembled WGS sequence"/>
</dbReference>
<dbReference type="EMBL" id="CAXLJM020000068">
    <property type="protein sequence ID" value="CAL8124487.1"/>
    <property type="molecule type" value="Genomic_DNA"/>
</dbReference>
<accession>A0ABP1RBA9</accession>
<reference evidence="1 2" key="1">
    <citation type="submission" date="2024-08" db="EMBL/GenBank/DDBJ databases">
        <authorList>
            <person name="Cucini C."/>
            <person name="Frati F."/>
        </authorList>
    </citation>
    <scope>NUCLEOTIDE SEQUENCE [LARGE SCALE GENOMIC DNA]</scope>
</reference>
<proteinExistence type="predicted"/>
<keyword evidence="2" id="KW-1185">Reference proteome</keyword>
<dbReference type="SUPFAM" id="SSF53335">
    <property type="entry name" value="S-adenosyl-L-methionine-dependent methyltransferases"/>
    <property type="match status" value="1"/>
</dbReference>
<protein>
    <recommendedName>
        <fullName evidence="3">Methyltransferase domain-containing protein</fullName>
    </recommendedName>
</protein>
<evidence type="ECO:0000313" key="1">
    <source>
        <dbReference type="EMBL" id="CAL8124487.1"/>
    </source>
</evidence>
<evidence type="ECO:0000313" key="2">
    <source>
        <dbReference type="Proteomes" id="UP001642540"/>
    </source>
</evidence>
<comment type="caution">
    <text evidence="1">The sequence shown here is derived from an EMBL/GenBank/DDBJ whole genome shotgun (WGS) entry which is preliminary data.</text>
</comment>
<dbReference type="InterPro" id="IPR029063">
    <property type="entry name" value="SAM-dependent_MTases_sf"/>
</dbReference>
<organism evidence="1 2">
    <name type="scientific">Orchesella dallaii</name>
    <dbReference type="NCBI Taxonomy" id="48710"/>
    <lineage>
        <taxon>Eukaryota</taxon>
        <taxon>Metazoa</taxon>
        <taxon>Ecdysozoa</taxon>
        <taxon>Arthropoda</taxon>
        <taxon>Hexapoda</taxon>
        <taxon>Collembola</taxon>
        <taxon>Entomobryomorpha</taxon>
        <taxon>Entomobryoidea</taxon>
        <taxon>Orchesellidae</taxon>
        <taxon>Orchesellinae</taxon>
        <taxon>Orchesella</taxon>
    </lineage>
</organism>
<name>A0ABP1RBA9_9HEXA</name>
<gene>
    <name evidence="1" type="ORF">ODALV1_LOCUS20628</name>
</gene>
<evidence type="ECO:0008006" key="3">
    <source>
        <dbReference type="Google" id="ProtNLM"/>
    </source>
</evidence>
<sequence length="204" mass="22980">MACCKDAAEFFPQMMKNMRWSEGETVLDFGCGNGGSTCKYILPEVQSHNGKFKGLSRHLELLKPGGQIGSVLLTSNTMVFQACRAVAEKRKEHMVNVGMADWTKFEEGKGEETFNRIFKDAGFIVKDLRLLSGREFTIENLDHFKNHMCGFNPFLKKEVSDDLKETLKEEHKQAMLDLVGAANDANTIDCKYEIVYVVAEKPAQ</sequence>